<keyword evidence="3" id="KW-1185">Reference proteome</keyword>
<evidence type="ECO:0008006" key="4">
    <source>
        <dbReference type="Google" id="ProtNLM"/>
    </source>
</evidence>
<feature type="region of interest" description="Disordered" evidence="1">
    <location>
        <begin position="1"/>
        <end position="30"/>
    </location>
</feature>
<evidence type="ECO:0000313" key="3">
    <source>
        <dbReference type="Proteomes" id="UP001275084"/>
    </source>
</evidence>
<reference evidence="2" key="2">
    <citation type="submission" date="2023-06" db="EMBL/GenBank/DDBJ databases">
        <authorList>
            <consortium name="Lawrence Berkeley National Laboratory"/>
            <person name="Haridas S."/>
            <person name="Hensen N."/>
            <person name="Bonometti L."/>
            <person name="Westerberg I."/>
            <person name="Brannstrom I.O."/>
            <person name="Guillou S."/>
            <person name="Cros-Aarteil S."/>
            <person name="Calhoun S."/>
            <person name="Kuo A."/>
            <person name="Mondo S."/>
            <person name="Pangilinan J."/>
            <person name="Riley R."/>
            <person name="Labutti K."/>
            <person name="Andreopoulos B."/>
            <person name="Lipzen A."/>
            <person name="Chen C."/>
            <person name="Yanf M."/>
            <person name="Daum C."/>
            <person name="Ng V."/>
            <person name="Clum A."/>
            <person name="Steindorff A."/>
            <person name="Ohm R."/>
            <person name="Martin F."/>
            <person name="Silar P."/>
            <person name="Natvig D."/>
            <person name="Lalanne C."/>
            <person name="Gautier V."/>
            <person name="Ament-Velasquez S.L."/>
            <person name="Kruys A."/>
            <person name="Hutchinson M.I."/>
            <person name="Powell A.J."/>
            <person name="Barry K."/>
            <person name="Miller A.N."/>
            <person name="Grigoriev I.V."/>
            <person name="Debuchy R."/>
            <person name="Gladieux P."/>
            <person name="Thoren M.H."/>
            <person name="Johannesson H."/>
        </authorList>
    </citation>
    <scope>NUCLEOTIDE SEQUENCE</scope>
    <source>
        <strain evidence="2">CBS 955.72</strain>
    </source>
</reference>
<evidence type="ECO:0000256" key="1">
    <source>
        <dbReference type="SAM" id="MobiDB-lite"/>
    </source>
</evidence>
<comment type="caution">
    <text evidence="2">The sequence shown here is derived from an EMBL/GenBank/DDBJ whole genome shotgun (WGS) entry which is preliminary data.</text>
</comment>
<dbReference type="SUPFAM" id="SSF54928">
    <property type="entry name" value="RNA-binding domain, RBD"/>
    <property type="match status" value="1"/>
</dbReference>
<dbReference type="InterPro" id="IPR035979">
    <property type="entry name" value="RBD_domain_sf"/>
</dbReference>
<name>A0AAJ0MB20_9PEZI</name>
<dbReference type="Proteomes" id="UP001275084">
    <property type="component" value="Unassembled WGS sequence"/>
</dbReference>
<proteinExistence type="predicted"/>
<evidence type="ECO:0000313" key="2">
    <source>
        <dbReference type="EMBL" id="KAK3346414.1"/>
    </source>
</evidence>
<organism evidence="2 3">
    <name type="scientific">Lasiosphaeria hispida</name>
    <dbReference type="NCBI Taxonomy" id="260671"/>
    <lineage>
        <taxon>Eukaryota</taxon>
        <taxon>Fungi</taxon>
        <taxon>Dikarya</taxon>
        <taxon>Ascomycota</taxon>
        <taxon>Pezizomycotina</taxon>
        <taxon>Sordariomycetes</taxon>
        <taxon>Sordariomycetidae</taxon>
        <taxon>Sordariales</taxon>
        <taxon>Lasiosphaeriaceae</taxon>
        <taxon>Lasiosphaeria</taxon>
    </lineage>
</organism>
<dbReference type="AlphaFoldDB" id="A0AAJ0MB20"/>
<gene>
    <name evidence="2" type="ORF">B0T25DRAFT_460504</name>
</gene>
<dbReference type="GO" id="GO:0003676">
    <property type="term" value="F:nucleic acid binding"/>
    <property type="evidence" value="ECO:0007669"/>
    <property type="project" value="InterPro"/>
</dbReference>
<dbReference type="EMBL" id="JAUIQD010000006">
    <property type="protein sequence ID" value="KAK3346414.1"/>
    <property type="molecule type" value="Genomic_DNA"/>
</dbReference>
<accession>A0AAJ0MB20</accession>
<reference evidence="2" key="1">
    <citation type="journal article" date="2023" name="Mol. Phylogenet. Evol.">
        <title>Genome-scale phylogeny and comparative genomics of the fungal order Sordariales.</title>
        <authorList>
            <person name="Hensen N."/>
            <person name="Bonometti L."/>
            <person name="Westerberg I."/>
            <person name="Brannstrom I.O."/>
            <person name="Guillou S."/>
            <person name="Cros-Aarteil S."/>
            <person name="Calhoun S."/>
            <person name="Haridas S."/>
            <person name="Kuo A."/>
            <person name="Mondo S."/>
            <person name="Pangilinan J."/>
            <person name="Riley R."/>
            <person name="LaButti K."/>
            <person name="Andreopoulos B."/>
            <person name="Lipzen A."/>
            <person name="Chen C."/>
            <person name="Yan M."/>
            <person name="Daum C."/>
            <person name="Ng V."/>
            <person name="Clum A."/>
            <person name="Steindorff A."/>
            <person name="Ohm R.A."/>
            <person name="Martin F."/>
            <person name="Silar P."/>
            <person name="Natvig D.O."/>
            <person name="Lalanne C."/>
            <person name="Gautier V."/>
            <person name="Ament-Velasquez S.L."/>
            <person name="Kruys A."/>
            <person name="Hutchinson M.I."/>
            <person name="Powell A.J."/>
            <person name="Barry K."/>
            <person name="Miller A.N."/>
            <person name="Grigoriev I.V."/>
            <person name="Debuchy R."/>
            <person name="Gladieux P."/>
            <person name="Hiltunen Thoren M."/>
            <person name="Johannesson H."/>
        </authorList>
    </citation>
    <scope>NUCLEOTIDE SEQUENCE</scope>
    <source>
        <strain evidence="2">CBS 955.72</strain>
    </source>
</reference>
<sequence>MQPAHANYGPEQLATASSEAPQHGGELAPAFSENYQGDRRLKRNMPASVPDNDNCAFFITGLPSNVTTRQLLANISNTGRIWQSHINAPDFRHNHAAAKVAFFTRAAADVFWNATRNGFWVGGYRAIVQFNRHKVGSQLNGIYKTRVLIIKGNPTWVNLENMLHVMGTEMKFWYLDEHSVRPIGIDLVELTLQFGSFRAQAESAFIVLIRRLGDLGVTFSYGMDPCGVI</sequence>
<protein>
    <recommendedName>
        <fullName evidence="4">RRM domain-containing protein</fullName>
    </recommendedName>
</protein>